<dbReference type="OrthoDB" id="419709at2759"/>
<organism evidence="2 3">
    <name type="scientific">Symbiodinium natans</name>
    <dbReference type="NCBI Taxonomy" id="878477"/>
    <lineage>
        <taxon>Eukaryota</taxon>
        <taxon>Sar</taxon>
        <taxon>Alveolata</taxon>
        <taxon>Dinophyceae</taxon>
        <taxon>Suessiales</taxon>
        <taxon>Symbiodiniaceae</taxon>
        <taxon>Symbiodinium</taxon>
    </lineage>
</organism>
<evidence type="ECO:0000313" key="2">
    <source>
        <dbReference type="EMBL" id="CAE7393356.1"/>
    </source>
</evidence>
<sequence length="1459" mass="160827">MAFVGRRRESTPALVLTLARFIVTIAIAVAPVRAFQVPAFLNCDGPPFAGTWSVFREAAVLNARAGYPRNESLRDMAVEIISDFEESMIGGARAWVVHLRTAATGDVFELRSHSTEKAAFMAQGAPQGKPRPLASSLQTSPQASRDPQDPMAFCLYGYVHALFVEYRHTVPFEHPAGPSLTADDPRRATCHDRRPLLQVAEQLLGGETGETDFLESSDWPLSSLDLHLSLHASLAFRSSPDCHETFDPRQVAPRAAAQELLYSPQRAVANAWRVKPFSIAALGLHVASTLEPVAALREAARRSGMEGGLGVFYAGHPCYGRPDDKMLKHACIHKCQMLGSPCEDDEVAEFLKRMFNSSGFYEEVPWSVPEALSELSSLWRREPSISNADIVVCSGPMSLCYLIDVLAPSTPLVVPVCSQLLWGAPPGKDFRAMLLGHVRAMTQNPRRVVVACNVFAASQCLYQTGVSLPVVERVAHYLPPSVAWKAQEADHWKEVLVLRARYWHRLPGQYFMDVLEAYLRLNEVSHNYTFVMAASFGPDELPPHEIANYRATVLVPNDLTVFAFIEVYALGVPIFVPHPSWLYRLRRAAPFGFLQPAFVLPDVSEVHRKFKYPPFLSGDGGRTDLFTFLFWQQTSELHSRPHVQQFGSIPELIQLASADAAELHAISRGMAEHLAQLRQMALAFWKDTLKTCLDAQTVLTAHTVPTTEGSTSHYTPTHITHSIDGFEGRLGAVGTMLDCSSEEHGAWNDFRRAFQINAASGFPINWELQAMAKALWDAVRTSPDTLAAASALFHQVLIGAAAPDLVSNSRHCHYGLVAALSVLSRHSTDSKDPPGQPGDGPQGQVGRHYMEMALRLLGGGAAALDFLEDSQWPLSSLDIISLQMLKSSCHDGCTLGHNMGSAHARAVVESLVPWTVRGEMFLATEAVEKASSSLLLGMWKLAVVGAHPSLCADIATALHSALDGRSEHRYFGLSCPKHHAASHHCSFRCEVLGQCENDQIFDQILSRMMNWAEFDELEYAEEVLRKELHGIVMADMFLLHADLQVCTGPYILCYMMQQVLHTPFLVYSGLALTYLASAEKLGGLLQSARSAALVGSGDETARAAFVVTDLVRAAQFHHATDIWVPVVPPLSLYQKKAHSGHFALHPRAIALRPELWRRAAFGPAFRGLLRYVVPGETLVAFQAHYLPLSAILSYDAALLIPWDNDVMSFFELYHAAMPLLLPSQRLMAKWLPAVRWGSLEYDRVAGGAPMCLAALGQTKQGRQAPWMNQSTLAAALEGGALGWIGATDYYRLPHVLHFDSVVSIGGLMQGPLLREASMKMRTSSQRVRTHALAFYSSVLLRLLGERPLEASIQAFQARRQARQGRSLNVEERQSRHWQQLPEGGTCRQGFITQADFAQADAVASAHLGLNQCLQLCDETAGCVIAAFNGLTCMVYGEECEPANLRREGDRELYVAWKRK</sequence>
<evidence type="ECO:0000256" key="1">
    <source>
        <dbReference type="SAM" id="MobiDB-lite"/>
    </source>
</evidence>
<feature type="region of interest" description="Disordered" evidence="1">
    <location>
        <begin position="121"/>
        <end position="146"/>
    </location>
</feature>
<feature type="compositionally biased region" description="Polar residues" evidence="1">
    <location>
        <begin position="135"/>
        <end position="145"/>
    </location>
</feature>
<dbReference type="EMBL" id="CAJNDS010002253">
    <property type="protein sequence ID" value="CAE7393356.1"/>
    <property type="molecule type" value="Genomic_DNA"/>
</dbReference>
<dbReference type="Proteomes" id="UP000604046">
    <property type="component" value="Unassembled WGS sequence"/>
</dbReference>
<protein>
    <submittedName>
        <fullName evidence="2">Uncharacterized protein</fullName>
    </submittedName>
</protein>
<accession>A0A812QLJ1</accession>
<proteinExistence type="predicted"/>
<keyword evidence="3" id="KW-1185">Reference proteome</keyword>
<evidence type="ECO:0000313" key="3">
    <source>
        <dbReference type="Proteomes" id="UP000604046"/>
    </source>
</evidence>
<name>A0A812QLJ1_9DINO</name>
<reference evidence="2" key="1">
    <citation type="submission" date="2021-02" db="EMBL/GenBank/DDBJ databases">
        <authorList>
            <person name="Dougan E. K."/>
            <person name="Rhodes N."/>
            <person name="Thang M."/>
            <person name="Chan C."/>
        </authorList>
    </citation>
    <scope>NUCLEOTIDE SEQUENCE</scope>
</reference>
<comment type="caution">
    <text evidence="2">The sequence shown here is derived from an EMBL/GenBank/DDBJ whole genome shotgun (WGS) entry which is preliminary data.</text>
</comment>
<gene>
    <name evidence="2" type="ORF">SNAT2548_LOCUS21437</name>
</gene>